<feature type="region of interest" description="Disordered" evidence="1">
    <location>
        <begin position="149"/>
        <end position="172"/>
    </location>
</feature>
<dbReference type="PANTHER" id="PTHR42354">
    <property type="entry name" value="C2H2-TYPE DOMAIN-CONTAINING PROTEIN"/>
    <property type="match status" value="1"/>
</dbReference>
<accession>F0XJE7</accession>
<reference evidence="3 4" key="1">
    <citation type="journal article" date="2011" name="Proc. Natl. Acad. Sci. U.S.A.">
        <title>Genome and transcriptome analyses of the mountain pine beetle-fungal symbiont Grosmannia clavigera, a lodgepole pine pathogen.</title>
        <authorList>
            <person name="DiGuistini S."/>
            <person name="Wang Y."/>
            <person name="Liao N.Y."/>
            <person name="Taylor G."/>
            <person name="Tanguay P."/>
            <person name="Feau N."/>
            <person name="Henrissat B."/>
            <person name="Chan S.K."/>
            <person name="Hesse-Orce U."/>
            <person name="Alamouti S.M."/>
            <person name="Tsui C.K.M."/>
            <person name="Docking R.T."/>
            <person name="Levasseur A."/>
            <person name="Haridas S."/>
            <person name="Robertson G."/>
            <person name="Birol I."/>
            <person name="Holt R.A."/>
            <person name="Marra M.A."/>
            <person name="Hamelin R.C."/>
            <person name="Hirst M."/>
            <person name="Jones S.J.M."/>
            <person name="Bohlmann J."/>
            <person name="Breuil C."/>
        </authorList>
    </citation>
    <scope>NUCLEOTIDE SEQUENCE [LARGE SCALE GENOMIC DNA]</scope>
    <source>
        <strain evidence="4">kw1407 / UAMH 11150</strain>
    </source>
</reference>
<keyword evidence="2" id="KW-0812">Transmembrane</keyword>
<dbReference type="AlphaFoldDB" id="F0XJE7"/>
<dbReference type="RefSeq" id="XP_014171758.1">
    <property type="nucleotide sequence ID" value="XM_014316283.1"/>
</dbReference>
<dbReference type="PANTHER" id="PTHR42354:SF1">
    <property type="entry name" value="C2H2-TYPE DOMAIN-CONTAINING PROTEIN"/>
    <property type="match status" value="1"/>
</dbReference>
<dbReference type="EMBL" id="GL629782">
    <property type="protein sequence ID" value="EFX02276.1"/>
    <property type="molecule type" value="Genomic_DNA"/>
</dbReference>
<evidence type="ECO:0000256" key="2">
    <source>
        <dbReference type="SAM" id="Phobius"/>
    </source>
</evidence>
<evidence type="ECO:0000256" key="1">
    <source>
        <dbReference type="SAM" id="MobiDB-lite"/>
    </source>
</evidence>
<dbReference type="STRING" id="655863.F0XJE7"/>
<feature type="region of interest" description="Disordered" evidence="1">
    <location>
        <begin position="292"/>
        <end position="314"/>
    </location>
</feature>
<proteinExistence type="predicted"/>
<dbReference type="InParanoid" id="F0XJE7"/>
<sequence length="419" mass="47237">MNYASMIDEKGLKKGFIVATLISTIIGTFTTGIGLYDRIRDHSRQHHTDHAQDHRIDDLEHRIDRLDRRDRLDRHDGFGGGAGYLSPNAVGDAVYAALSSAPTAIRREYEGLLASAGPRFAQGDATARLQLQALLIDLQSSVIQQLQEALDRRSYRRSSSNPRGGRVDDRYGFSSERLAEAADRARNGSIRALREQHQRLLEDSTPHRPLSHHSNDYLEYADGREDTGLFCPYALQLQRNPRTPMDLDLDGDDTAISDTTAAFCPSCAGRLEISPDYAWKIQKSVVVGQRFDRDDDDRDAGRNHHRRGASMHSHSVVDDVEDRVFVLSNRFVVKCHQTAKVVEDHESRHAGFSMLKPSYACCLCEERGRYSGRGRSSSSRVAVCSNMTNLVDHVCDEHSIKELMADPDIHEVEPRRERW</sequence>
<keyword evidence="2" id="KW-1133">Transmembrane helix</keyword>
<organism evidence="4">
    <name type="scientific">Grosmannia clavigera (strain kw1407 / UAMH 11150)</name>
    <name type="common">Blue stain fungus</name>
    <name type="synonym">Graphiocladiella clavigera</name>
    <dbReference type="NCBI Taxonomy" id="655863"/>
    <lineage>
        <taxon>Eukaryota</taxon>
        <taxon>Fungi</taxon>
        <taxon>Dikarya</taxon>
        <taxon>Ascomycota</taxon>
        <taxon>Pezizomycotina</taxon>
        <taxon>Sordariomycetes</taxon>
        <taxon>Sordariomycetidae</taxon>
        <taxon>Ophiostomatales</taxon>
        <taxon>Ophiostomataceae</taxon>
        <taxon>Leptographium</taxon>
    </lineage>
</organism>
<gene>
    <name evidence="3" type="ORF">CMQ_2325</name>
</gene>
<keyword evidence="2" id="KW-0472">Membrane</keyword>
<evidence type="ECO:0000313" key="4">
    <source>
        <dbReference type="Proteomes" id="UP000007796"/>
    </source>
</evidence>
<evidence type="ECO:0000313" key="3">
    <source>
        <dbReference type="EMBL" id="EFX02276.1"/>
    </source>
</evidence>
<dbReference type="GeneID" id="25975302"/>
<dbReference type="HOGENOM" id="CLU_033933_0_0_1"/>
<feature type="transmembrane region" description="Helical" evidence="2">
    <location>
        <begin position="15"/>
        <end position="36"/>
    </location>
</feature>
<dbReference type="Proteomes" id="UP000007796">
    <property type="component" value="Unassembled WGS sequence"/>
</dbReference>
<keyword evidence="4" id="KW-1185">Reference proteome</keyword>
<name>F0XJE7_GROCL</name>
<protein>
    <submittedName>
        <fullName evidence="3">Uncharacterized protein</fullName>
    </submittedName>
</protein>
<dbReference type="OrthoDB" id="5309037at2759"/>
<dbReference type="eggNOG" id="ENOG502SKVR">
    <property type="taxonomic scope" value="Eukaryota"/>
</dbReference>